<sequence length="105" mass="11213">MVSLTHLSVGGNDSLVGDTDILPSLTNLIYLDVHGDGLTTVPDLSASHSSLISLNLGYNPSIFFAEPIVEYGLTNLSSLDISHCSLSDVSSLFFLEHLTTLDISF</sequence>
<dbReference type="Gene3D" id="3.80.10.10">
    <property type="entry name" value="Ribonuclease Inhibitor"/>
    <property type="match status" value="1"/>
</dbReference>
<keyword evidence="2" id="KW-1185">Reference proteome</keyword>
<evidence type="ECO:0000313" key="1">
    <source>
        <dbReference type="EMBL" id="GKT21486.1"/>
    </source>
</evidence>
<comment type="caution">
    <text evidence="1">The sequence shown here is derived from an EMBL/GenBank/DDBJ whole genome shotgun (WGS) entry which is preliminary data.</text>
</comment>
<dbReference type="Pfam" id="PF00560">
    <property type="entry name" value="LRR_1"/>
    <property type="match status" value="1"/>
</dbReference>
<dbReference type="Proteomes" id="UP001057375">
    <property type="component" value="Unassembled WGS sequence"/>
</dbReference>
<accession>A0ABQ5JXN1</accession>
<dbReference type="EMBL" id="BQXS01006669">
    <property type="protein sequence ID" value="GKT21486.1"/>
    <property type="molecule type" value="Genomic_DNA"/>
</dbReference>
<feature type="non-terminal residue" evidence="1">
    <location>
        <position position="105"/>
    </location>
</feature>
<proteinExistence type="predicted"/>
<gene>
    <name evidence="1" type="ORF">ADUPG1_004462</name>
</gene>
<organism evidence="1 2">
    <name type="scientific">Aduncisulcus paluster</name>
    <dbReference type="NCBI Taxonomy" id="2918883"/>
    <lineage>
        <taxon>Eukaryota</taxon>
        <taxon>Metamonada</taxon>
        <taxon>Carpediemonas-like organisms</taxon>
        <taxon>Aduncisulcus</taxon>
    </lineage>
</organism>
<dbReference type="InterPro" id="IPR032675">
    <property type="entry name" value="LRR_dom_sf"/>
</dbReference>
<dbReference type="PROSITE" id="PS51450">
    <property type="entry name" value="LRR"/>
    <property type="match status" value="1"/>
</dbReference>
<reference evidence="1" key="1">
    <citation type="submission" date="2022-03" db="EMBL/GenBank/DDBJ databases">
        <title>Draft genome sequence of Aduncisulcus paluster, a free-living microaerophilic Fornicata.</title>
        <authorList>
            <person name="Yuyama I."/>
            <person name="Kume K."/>
            <person name="Tamura T."/>
            <person name="Inagaki Y."/>
            <person name="Hashimoto T."/>
        </authorList>
    </citation>
    <scope>NUCLEOTIDE SEQUENCE</scope>
    <source>
        <strain evidence="1">NY0171</strain>
    </source>
</reference>
<name>A0ABQ5JXN1_9EUKA</name>
<protein>
    <submittedName>
        <fullName evidence="1">Uncharacterized protein</fullName>
    </submittedName>
</protein>
<dbReference type="InterPro" id="IPR001611">
    <property type="entry name" value="Leu-rich_rpt"/>
</dbReference>
<dbReference type="SUPFAM" id="SSF52058">
    <property type="entry name" value="L domain-like"/>
    <property type="match status" value="1"/>
</dbReference>
<evidence type="ECO:0000313" key="2">
    <source>
        <dbReference type="Proteomes" id="UP001057375"/>
    </source>
</evidence>